<reference evidence="6 7" key="1">
    <citation type="submission" date="2018-11" db="EMBL/GenBank/DDBJ databases">
        <title>Genomic Encyclopedia of Type Strains, Phase IV (KMG-IV): sequencing the most valuable type-strain genomes for metagenomic binning, comparative biology and taxonomic classification.</title>
        <authorList>
            <person name="Goeker M."/>
        </authorList>
    </citation>
    <scope>NUCLEOTIDE SEQUENCE [LARGE SCALE GENOMIC DNA]</scope>
    <source>
        <strain evidence="6 7">DSM 102936</strain>
    </source>
</reference>
<evidence type="ECO:0000313" key="6">
    <source>
        <dbReference type="EMBL" id="RPF42960.1"/>
    </source>
</evidence>
<dbReference type="GO" id="GO:0004725">
    <property type="term" value="F:protein tyrosine phosphatase activity"/>
    <property type="evidence" value="ECO:0007669"/>
    <property type="project" value="InterPro"/>
</dbReference>
<name>A0A3N5AGI6_9THEO</name>
<dbReference type="SUPFAM" id="SSF52788">
    <property type="entry name" value="Phosphotyrosine protein phosphatases I"/>
    <property type="match status" value="1"/>
</dbReference>
<dbReference type="InterPro" id="IPR050438">
    <property type="entry name" value="LMW_PTPase"/>
</dbReference>
<dbReference type="Proteomes" id="UP000282654">
    <property type="component" value="Unassembled WGS sequence"/>
</dbReference>
<feature type="active site" description="Proton donor" evidence="4">
    <location>
        <position position="120"/>
    </location>
</feature>
<dbReference type="PANTHER" id="PTHR11717">
    <property type="entry name" value="LOW MOLECULAR WEIGHT PROTEIN TYROSINE PHOSPHATASE"/>
    <property type="match status" value="1"/>
</dbReference>
<dbReference type="InterPro" id="IPR017867">
    <property type="entry name" value="Tyr_phospatase_low_mol_wt"/>
</dbReference>
<feature type="active site" description="Nucleophile" evidence="4">
    <location>
        <position position="8"/>
    </location>
</feature>
<dbReference type="PANTHER" id="PTHR11717:SF31">
    <property type="entry name" value="LOW MOLECULAR WEIGHT PROTEIN-TYROSINE-PHOSPHATASE ETP-RELATED"/>
    <property type="match status" value="1"/>
</dbReference>
<comment type="caution">
    <text evidence="6">The sequence shown here is derived from an EMBL/GenBank/DDBJ whole genome shotgun (WGS) entry which is preliminary data.</text>
</comment>
<dbReference type="PRINTS" id="PR00719">
    <property type="entry name" value="LMWPTPASE"/>
</dbReference>
<dbReference type="OrthoDB" id="9784339at2"/>
<keyword evidence="2" id="KW-0378">Hydrolase</keyword>
<comment type="similarity">
    <text evidence="1">Belongs to the low molecular weight phosphotyrosine protein phosphatase family.</text>
</comment>
<dbReference type="CDD" id="cd16344">
    <property type="entry name" value="LMWPAP"/>
    <property type="match status" value="1"/>
</dbReference>
<evidence type="ECO:0000259" key="5">
    <source>
        <dbReference type="SMART" id="SM00226"/>
    </source>
</evidence>
<dbReference type="Gene3D" id="3.40.50.2300">
    <property type="match status" value="1"/>
</dbReference>
<evidence type="ECO:0000256" key="3">
    <source>
        <dbReference type="ARBA" id="ARBA00022912"/>
    </source>
</evidence>
<proteinExistence type="inferred from homology"/>
<dbReference type="Pfam" id="PF01451">
    <property type="entry name" value="LMWPc"/>
    <property type="match status" value="1"/>
</dbReference>
<evidence type="ECO:0000313" key="7">
    <source>
        <dbReference type="Proteomes" id="UP000282654"/>
    </source>
</evidence>
<keyword evidence="3" id="KW-0904">Protein phosphatase</keyword>
<accession>A0A3N5AGI6</accession>
<sequence length="157" mass="17306">MRRILFVCTGNTCRSSMAEGICKDLLAREGVEDVAVASAGIYALTGAPASPEAVEALAEWGIDLSGHQARLLTPEMVREADLVLTMTARHKMAVLEMVPEAKDKVFTLSEYAGFAGDIPDPIGKPLFFYRQYAEEIRRLCQVALARFRSEDEKRQAP</sequence>
<protein>
    <submittedName>
        <fullName evidence="6">Protein-tyrosine phosphatase</fullName>
    </submittedName>
</protein>
<feature type="domain" description="Phosphotyrosine protein phosphatase I" evidence="5">
    <location>
        <begin position="2"/>
        <end position="146"/>
    </location>
</feature>
<dbReference type="InterPro" id="IPR036196">
    <property type="entry name" value="Ptyr_pPase_sf"/>
</dbReference>
<dbReference type="EMBL" id="RKRE01000003">
    <property type="protein sequence ID" value="RPF42960.1"/>
    <property type="molecule type" value="Genomic_DNA"/>
</dbReference>
<dbReference type="InterPro" id="IPR023485">
    <property type="entry name" value="Ptyr_pPase"/>
</dbReference>
<keyword evidence="7" id="KW-1185">Reference proteome</keyword>
<dbReference type="AlphaFoldDB" id="A0A3N5AGI6"/>
<evidence type="ECO:0000256" key="4">
    <source>
        <dbReference type="PIRSR" id="PIRSR617867-1"/>
    </source>
</evidence>
<dbReference type="SMART" id="SM00226">
    <property type="entry name" value="LMWPc"/>
    <property type="match status" value="1"/>
</dbReference>
<evidence type="ECO:0000256" key="1">
    <source>
        <dbReference type="ARBA" id="ARBA00011063"/>
    </source>
</evidence>
<organism evidence="6 7">
    <name type="scientific">Thermodesulfitimonas autotrophica</name>
    <dbReference type="NCBI Taxonomy" id="1894989"/>
    <lineage>
        <taxon>Bacteria</taxon>
        <taxon>Bacillati</taxon>
        <taxon>Bacillota</taxon>
        <taxon>Clostridia</taxon>
        <taxon>Thermoanaerobacterales</taxon>
        <taxon>Thermoanaerobacteraceae</taxon>
        <taxon>Thermodesulfitimonas</taxon>
    </lineage>
</organism>
<evidence type="ECO:0000256" key="2">
    <source>
        <dbReference type="ARBA" id="ARBA00022801"/>
    </source>
</evidence>
<dbReference type="RefSeq" id="WP_123931717.1">
    <property type="nucleotide sequence ID" value="NZ_RKRE01000003.1"/>
</dbReference>
<feature type="active site" evidence="4">
    <location>
        <position position="14"/>
    </location>
</feature>
<gene>
    <name evidence="6" type="ORF">EDD75_2078</name>
</gene>